<evidence type="ECO:0000313" key="3">
    <source>
        <dbReference type="EMBL" id="MEF7613868.1"/>
    </source>
</evidence>
<keyword evidence="4" id="KW-1185">Reference proteome</keyword>
<keyword evidence="1" id="KW-0472">Membrane</keyword>
<keyword evidence="1" id="KW-0812">Transmembrane</keyword>
<sequence>MADAALVAGALALGFASSPHCGLMCGGACAAIGRGGRHNAVALHAGRLAGYAAAGAVAAASMSALGHWAQAAPMLRPLWSALHAALLVWGLWLLFTGRLPAFWARLSGRTPGGWQRMSGPVRSAGIGLAWVALPCGMLQSALLLAALGNGPAAGASVMAAFWLGAGPVLWLAPALWMRLAGQGGAAGAAGTPHWPVRAAGLAVAASSAWVLAGGLITQAVAWCLA</sequence>
<dbReference type="Pfam" id="PF13386">
    <property type="entry name" value="DsbD_2"/>
    <property type="match status" value="1"/>
</dbReference>
<reference evidence="3 4" key="1">
    <citation type="submission" date="2024-02" db="EMBL/GenBank/DDBJ databases">
        <title>Genome sequence of Aquincola sp. MAHUQ-54.</title>
        <authorList>
            <person name="Huq M.A."/>
        </authorList>
    </citation>
    <scope>NUCLEOTIDE SEQUENCE [LARGE SCALE GENOMIC DNA]</scope>
    <source>
        <strain evidence="3 4">MAHUQ-54</strain>
    </source>
</reference>
<dbReference type="AlphaFoldDB" id="A0AAW9QBY2"/>
<comment type="caution">
    <text evidence="3">The sequence shown here is derived from an EMBL/GenBank/DDBJ whole genome shotgun (WGS) entry which is preliminary data.</text>
</comment>
<feature type="domain" description="Urease accessory protein UreH-like transmembrane" evidence="2">
    <location>
        <begin position="10"/>
        <end position="181"/>
    </location>
</feature>
<dbReference type="InterPro" id="IPR039447">
    <property type="entry name" value="UreH-like_TM_dom"/>
</dbReference>
<gene>
    <name evidence="3" type="ORF">V4F39_08095</name>
</gene>
<evidence type="ECO:0000259" key="2">
    <source>
        <dbReference type="Pfam" id="PF13386"/>
    </source>
</evidence>
<evidence type="ECO:0000256" key="1">
    <source>
        <dbReference type="SAM" id="Phobius"/>
    </source>
</evidence>
<organism evidence="3 4">
    <name type="scientific">Aquincola agrisoli</name>
    <dbReference type="NCBI Taxonomy" id="3119538"/>
    <lineage>
        <taxon>Bacteria</taxon>
        <taxon>Pseudomonadati</taxon>
        <taxon>Pseudomonadota</taxon>
        <taxon>Betaproteobacteria</taxon>
        <taxon>Burkholderiales</taxon>
        <taxon>Sphaerotilaceae</taxon>
        <taxon>Aquincola</taxon>
    </lineage>
</organism>
<dbReference type="RefSeq" id="WP_332288810.1">
    <property type="nucleotide sequence ID" value="NZ_JAZIBG010000020.1"/>
</dbReference>
<feature type="transmembrane region" description="Helical" evidence="1">
    <location>
        <begin position="159"/>
        <end position="179"/>
    </location>
</feature>
<feature type="transmembrane region" description="Helical" evidence="1">
    <location>
        <begin position="199"/>
        <end position="224"/>
    </location>
</feature>
<dbReference type="EMBL" id="JAZIBG010000020">
    <property type="protein sequence ID" value="MEF7613868.1"/>
    <property type="molecule type" value="Genomic_DNA"/>
</dbReference>
<accession>A0AAW9QBY2</accession>
<name>A0AAW9QBY2_9BURK</name>
<feature type="transmembrane region" description="Helical" evidence="1">
    <location>
        <begin position="49"/>
        <end position="69"/>
    </location>
</feature>
<feature type="transmembrane region" description="Helical" evidence="1">
    <location>
        <begin position="124"/>
        <end position="147"/>
    </location>
</feature>
<feature type="transmembrane region" description="Helical" evidence="1">
    <location>
        <begin position="81"/>
        <end position="104"/>
    </location>
</feature>
<dbReference type="Proteomes" id="UP001336250">
    <property type="component" value="Unassembled WGS sequence"/>
</dbReference>
<proteinExistence type="predicted"/>
<keyword evidence="1" id="KW-1133">Transmembrane helix</keyword>
<evidence type="ECO:0000313" key="4">
    <source>
        <dbReference type="Proteomes" id="UP001336250"/>
    </source>
</evidence>
<protein>
    <submittedName>
        <fullName evidence="3">Sulfite exporter TauE/SafE family protein</fullName>
    </submittedName>
</protein>